<reference evidence="2" key="1">
    <citation type="submission" date="2006-10" db="EMBL/GenBank/DDBJ databases">
        <authorList>
            <person name="Amadeo P."/>
            <person name="Zhao Q."/>
            <person name="Wortman J."/>
            <person name="Fraser-Liggett C."/>
            <person name="Carlton J."/>
        </authorList>
    </citation>
    <scope>NUCLEOTIDE SEQUENCE</scope>
    <source>
        <strain evidence="2">G3</strain>
    </source>
</reference>
<sequence length="241" mass="26993">MIDPPLFYDTLSASDQIEYSKLREKLSSSSLRHKRNVSVKLFTDLLEVIKFFCVKNTEADEKRYLVCGICWLDDSNIAINTNQLKALFGVSKSMINNSFKSMGFENEQKFISTNQKLFKFIPLLKSQPLTAKKWTVRHKEKEGCCGHCGTSECTCNHDESSSKKHSCCCSGIGANFSCPCCHPLFGCTCGVVSPADLINPDGTIIHKECNCKFPDDSYEMDVSTCKCVHPVWTTPNCPLLN</sequence>
<keyword evidence="3" id="KW-1185">Reference proteome</keyword>
<dbReference type="Gene3D" id="1.10.10.10">
    <property type="entry name" value="Winged helix-like DNA-binding domain superfamily/Winged helix DNA-binding domain"/>
    <property type="match status" value="1"/>
</dbReference>
<dbReference type="AlphaFoldDB" id="A2DRW9"/>
<feature type="domain" description="Initiator binding" evidence="1">
    <location>
        <begin position="14"/>
        <end position="140"/>
    </location>
</feature>
<gene>
    <name evidence="2" type="ORF">TVAG_150670</name>
</gene>
<protein>
    <recommendedName>
        <fullName evidence="1">Initiator binding domain-containing protein</fullName>
    </recommendedName>
</protein>
<dbReference type="KEGG" id="tva:4774928"/>
<dbReference type="InParanoid" id="A2DRW9"/>
<dbReference type="RefSeq" id="XP_001329139.1">
    <property type="nucleotide sequence ID" value="XM_001329104.1"/>
</dbReference>
<dbReference type="EMBL" id="DS113237">
    <property type="protein sequence ID" value="EAY16916.1"/>
    <property type="molecule type" value="Genomic_DNA"/>
</dbReference>
<reference evidence="2" key="2">
    <citation type="journal article" date="2007" name="Science">
        <title>Draft genome sequence of the sexually transmitted pathogen Trichomonas vaginalis.</title>
        <authorList>
            <person name="Carlton J.M."/>
            <person name="Hirt R.P."/>
            <person name="Silva J.C."/>
            <person name="Delcher A.L."/>
            <person name="Schatz M."/>
            <person name="Zhao Q."/>
            <person name="Wortman J.R."/>
            <person name="Bidwell S.L."/>
            <person name="Alsmark U.C.M."/>
            <person name="Besteiro S."/>
            <person name="Sicheritz-Ponten T."/>
            <person name="Noel C.J."/>
            <person name="Dacks J.B."/>
            <person name="Foster P.G."/>
            <person name="Simillion C."/>
            <person name="Van de Peer Y."/>
            <person name="Miranda-Saavedra D."/>
            <person name="Barton G.J."/>
            <person name="Westrop G.D."/>
            <person name="Mueller S."/>
            <person name="Dessi D."/>
            <person name="Fiori P.L."/>
            <person name="Ren Q."/>
            <person name="Paulsen I."/>
            <person name="Zhang H."/>
            <person name="Bastida-Corcuera F.D."/>
            <person name="Simoes-Barbosa A."/>
            <person name="Brown M.T."/>
            <person name="Hayes R.D."/>
            <person name="Mukherjee M."/>
            <person name="Okumura C.Y."/>
            <person name="Schneider R."/>
            <person name="Smith A.J."/>
            <person name="Vanacova S."/>
            <person name="Villalvazo M."/>
            <person name="Haas B.J."/>
            <person name="Pertea M."/>
            <person name="Feldblyum T.V."/>
            <person name="Utterback T.R."/>
            <person name="Shu C.L."/>
            <person name="Osoegawa K."/>
            <person name="de Jong P.J."/>
            <person name="Hrdy I."/>
            <person name="Horvathova L."/>
            <person name="Zubacova Z."/>
            <person name="Dolezal P."/>
            <person name="Malik S.B."/>
            <person name="Logsdon J.M. Jr."/>
            <person name="Henze K."/>
            <person name="Gupta A."/>
            <person name="Wang C.C."/>
            <person name="Dunne R.L."/>
            <person name="Upcroft J.A."/>
            <person name="Upcroft P."/>
            <person name="White O."/>
            <person name="Salzberg S.L."/>
            <person name="Tang P."/>
            <person name="Chiu C.-H."/>
            <person name="Lee Y.-S."/>
            <person name="Embley T.M."/>
            <person name="Coombs G.H."/>
            <person name="Mottram J.C."/>
            <person name="Tachezy J."/>
            <person name="Fraser-Liggett C.M."/>
            <person name="Johnson P.J."/>
        </authorList>
    </citation>
    <scope>NUCLEOTIDE SEQUENCE [LARGE SCALE GENOMIC DNA]</scope>
    <source>
        <strain evidence="2">G3</strain>
    </source>
</reference>
<dbReference type="InterPro" id="IPR036388">
    <property type="entry name" value="WH-like_DNA-bd_sf"/>
</dbReference>
<proteinExistence type="predicted"/>
<dbReference type="Proteomes" id="UP000001542">
    <property type="component" value="Unassembled WGS sequence"/>
</dbReference>
<organism evidence="2 3">
    <name type="scientific">Trichomonas vaginalis (strain ATCC PRA-98 / G3)</name>
    <dbReference type="NCBI Taxonomy" id="412133"/>
    <lineage>
        <taxon>Eukaryota</taxon>
        <taxon>Metamonada</taxon>
        <taxon>Parabasalia</taxon>
        <taxon>Trichomonadida</taxon>
        <taxon>Trichomonadidae</taxon>
        <taxon>Trichomonas</taxon>
    </lineage>
</organism>
<name>A2DRW9_TRIV3</name>
<evidence type="ECO:0000313" key="3">
    <source>
        <dbReference type="Proteomes" id="UP000001542"/>
    </source>
</evidence>
<dbReference type="InterPro" id="IPR018845">
    <property type="entry name" value="Initiator-bd"/>
</dbReference>
<dbReference type="Pfam" id="PF10416">
    <property type="entry name" value="IBD"/>
    <property type="match status" value="1"/>
</dbReference>
<accession>A2DRW9</accession>
<dbReference type="VEuPathDB" id="TrichDB:TVAGG3_0978450"/>
<evidence type="ECO:0000313" key="2">
    <source>
        <dbReference type="EMBL" id="EAY16916.1"/>
    </source>
</evidence>
<evidence type="ECO:0000259" key="1">
    <source>
        <dbReference type="Pfam" id="PF10416"/>
    </source>
</evidence>
<dbReference type="VEuPathDB" id="TrichDB:TVAG_150670"/>